<dbReference type="SUPFAM" id="SSF56645">
    <property type="entry name" value="Acyl-CoA dehydrogenase NM domain-like"/>
    <property type="match status" value="1"/>
</dbReference>
<keyword evidence="5" id="KW-0560">Oxidoreductase</keyword>
<dbReference type="SUPFAM" id="SSF47203">
    <property type="entry name" value="Acyl-CoA dehydrogenase C-terminal domain-like"/>
    <property type="match status" value="1"/>
</dbReference>
<dbReference type="PANTHER" id="PTHR42803">
    <property type="entry name" value="ACYL-COA DEHYDROGENASE"/>
    <property type="match status" value="1"/>
</dbReference>
<dbReference type="Gene3D" id="1.10.540.10">
    <property type="entry name" value="Acyl-CoA dehydrogenase/oxidase, N-terminal domain"/>
    <property type="match status" value="1"/>
</dbReference>
<comment type="similarity">
    <text evidence="2 5">Belongs to the acyl-CoA dehydrogenase family.</text>
</comment>
<keyword evidence="10" id="KW-1185">Reference proteome</keyword>
<evidence type="ECO:0000313" key="10">
    <source>
        <dbReference type="Proteomes" id="UP000634455"/>
    </source>
</evidence>
<evidence type="ECO:0000256" key="3">
    <source>
        <dbReference type="ARBA" id="ARBA00022630"/>
    </source>
</evidence>
<name>A0ABQ3CU15_9RHOB</name>
<comment type="cofactor">
    <cofactor evidence="1 5">
        <name>FAD</name>
        <dbReference type="ChEBI" id="CHEBI:57692"/>
    </cofactor>
</comment>
<dbReference type="InterPro" id="IPR046373">
    <property type="entry name" value="Acyl-CoA_Oxase/DH_mid-dom_sf"/>
</dbReference>
<dbReference type="EMBL" id="BMZF01000001">
    <property type="protein sequence ID" value="GHA43725.1"/>
    <property type="molecule type" value="Genomic_DNA"/>
</dbReference>
<evidence type="ECO:0000256" key="1">
    <source>
        <dbReference type="ARBA" id="ARBA00001974"/>
    </source>
</evidence>
<feature type="domain" description="Acyl-CoA oxidase/dehydrogenase middle" evidence="7">
    <location>
        <begin position="156"/>
        <end position="256"/>
    </location>
</feature>
<dbReference type="Gene3D" id="2.40.110.10">
    <property type="entry name" value="Butyryl-CoA Dehydrogenase, subunit A, domain 2"/>
    <property type="match status" value="1"/>
</dbReference>
<reference evidence="10" key="1">
    <citation type="journal article" date="2019" name="Int. J. Syst. Evol. Microbiol.">
        <title>The Global Catalogue of Microorganisms (GCM) 10K type strain sequencing project: providing services to taxonomists for standard genome sequencing and annotation.</title>
        <authorList>
            <consortium name="The Broad Institute Genomics Platform"/>
            <consortium name="The Broad Institute Genome Sequencing Center for Infectious Disease"/>
            <person name="Wu L."/>
            <person name="Ma J."/>
        </authorList>
    </citation>
    <scope>NUCLEOTIDE SEQUENCE [LARGE SCALE GENOMIC DNA]</scope>
    <source>
        <strain evidence="10">KCTC 32465</strain>
    </source>
</reference>
<dbReference type="InterPro" id="IPR013786">
    <property type="entry name" value="AcylCoA_DH/ox_N"/>
</dbReference>
<comment type="caution">
    <text evidence="9">The sequence shown here is derived from an EMBL/GenBank/DDBJ whole genome shotgun (WGS) entry which is preliminary data.</text>
</comment>
<evidence type="ECO:0000256" key="2">
    <source>
        <dbReference type="ARBA" id="ARBA00009347"/>
    </source>
</evidence>
<dbReference type="RefSeq" id="WP_189639037.1">
    <property type="nucleotide sequence ID" value="NZ_BMZF01000001.1"/>
</dbReference>
<dbReference type="InterPro" id="IPR006091">
    <property type="entry name" value="Acyl-CoA_Oxase/DH_mid-dom"/>
</dbReference>
<dbReference type="Pfam" id="PF00441">
    <property type="entry name" value="Acyl-CoA_dh_1"/>
    <property type="match status" value="1"/>
</dbReference>
<dbReference type="Proteomes" id="UP000634455">
    <property type="component" value="Unassembled WGS sequence"/>
</dbReference>
<evidence type="ECO:0000259" key="8">
    <source>
        <dbReference type="Pfam" id="PF02771"/>
    </source>
</evidence>
<keyword evidence="4 5" id="KW-0274">FAD</keyword>
<feature type="domain" description="Acyl-CoA dehydrogenase/oxidase C-terminal" evidence="6">
    <location>
        <begin position="266"/>
        <end position="421"/>
    </location>
</feature>
<protein>
    <submittedName>
        <fullName evidence="9">Acyl-CoA dehydrogenase</fullName>
    </submittedName>
</protein>
<dbReference type="InterPro" id="IPR052166">
    <property type="entry name" value="Diverse_Acyl-CoA_DH"/>
</dbReference>
<dbReference type="Gene3D" id="1.20.140.10">
    <property type="entry name" value="Butyryl-CoA Dehydrogenase, subunit A, domain 3"/>
    <property type="match status" value="1"/>
</dbReference>
<accession>A0ABQ3CU15</accession>
<evidence type="ECO:0000259" key="7">
    <source>
        <dbReference type="Pfam" id="PF02770"/>
    </source>
</evidence>
<evidence type="ECO:0000259" key="6">
    <source>
        <dbReference type="Pfam" id="PF00441"/>
    </source>
</evidence>
<keyword evidence="3 5" id="KW-0285">Flavoprotein</keyword>
<dbReference type="InterPro" id="IPR036250">
    <property type="entry name" value="AcylCo_DH-like_C"/>
</dbReference>
<sequence length="520" mass="56970">MIPFTAPSEDILFSLREVADANSITDWDDDLASDIIQAFASFAQDVIAPLDEIGDRDGCRLEDGCVRMPGGFTQAYSQMAEMGWQGLTAPQQFGGMAQNTLIDAAVSEIFSGANHAMQMLCNLVPGAITTLLRYGSREQQREWIPKLASGEALSTMCLTEAGAGSDLSQIRTKAVMDNDGWRIHGEKIFISGGDQDMSDDILHLILARTQNDPGTINGLSLFIASKKASKSNIQITRIEEKMGLHASPTCQMSFDGTSAELIGEQGQGLRAMFTMMNHARLDVALQGVAHASRAFKIAHSYAMERKQGRNPDGGDARLADHADVKRMLNEQRALMMGARAMAHAALVKSQNENNAVLVDFLTPICKVFCTQAGIRAADLGIQILGGYGYLNEYRINQTWRDARITAIYEGANGIHELSTVTRGVLHHDGVGADAFYGFIGEITDHPAVLALRELWCKQRVRVENAANPSEFAHEFAQLSGELFYRAVWVKIARKKDEVQFDALLKFVLSQPLPLSLDLDN</sequence>
<feature type="domain" description="Acyl-CoA dehydrogenase/oxidase N-terminal" evidence="8">
    <location>
        <begin position="35"/>
        <end position="151"/>
    </location>
</feature>
<dbReference type="InterPro" id="IPR009100">
    <property type="entry name" value="AcylCoA_DH/oxidase_NM_dom_sf"/>
</dbReference>
<dbReference type="Pfam" id="PF02770">
    <property type="entry name" value="Acyl-CoA_dh_M"/>
    <property type="match status" value="1"/>
</dbReference>
<evidence type="ECO:0000256" key="4">
    <source>
        <dbReference type="ARBA" id="ARBA00022827"/>
    </source>
</evidence>
<evidence type="ECO:0000256" key="5">
    <source>
        <dbReference type="RuleBase" id="RU362125"/>
    </source>
</evidence>
<dbReference type="InterPro" id="IPR009075">
    <property type="entry name" value="AcylCo_DH/oxidase_C"/>
</dbReference>
<evidence type="ECO:0000313" key="9">
    <source>
        <dbReference type="EMBL" id="GHA43725.1"/>
    </source>
</evidence>
<organism evidence="9 10">
    <name type="scientific">Paramylibacter ulvae</name>
    <dbReference type="NCBI Taxonomy" id="1651968"/>
    <lineage>
        <taxon>Bacteria</taxon>
        <taxon>Pseudomonadati</taxon>
        <taxon>Pseudomonadota</taxon>
        <taxon>Alphaproteobacteria</taxon>
        <taxon>Rhodobacterales</taxon>
        <taxon>Paracoccaceae</taxon>
        <taxon>Paramylibacter</taxon>
    </lineage>
</organism>
<dbReference type="Pfam" id="PF02771">
    <property type="entry name" value="Acyl-CoA_dh_N"/>
    <property type="match status" value="1"/>
</dbReference>
<dbReference type="PANTHER" id="PTHR42803:SF1">
    <property type="entry name" value="BROAD-SPECIFICITY LINEAR ACYL-COA DEHYDROGENASE FADE5"/>
    <property type="match status" value="1"/>
</dbReference>
<gene>
    <name evidence="9" type="ORF">GCM10008927_05570</name>
</gene>
<proteinExistence type="inferred from homology"/>
<dbReference type="InterPro" id="IPR037069">
    <property type="entry name" value="AcylCoA_DH/ox_N_sf"/>
</dbReference>